<dbReference type="InterPro" id="IPR046341">
    <property type="entry name" value="SET_dom_sf"/>
</dbReference>
<feature type="domain" description="MYND-type" evidence="6">
    <location>
        <begin position="74"/>
        <end position="132"/>
    </location>
</feature>
<dbReference type="InterPro" id="IPR001214">
    <property type="entry name" value="SET_dom"/>
</dbReference>
<evidence type="ECO:0000259" key="5">
    <source>
        <dbReference type="PROSITE" id="PS50280"/>
    </source>
</evidence>
<dbReference type="PROSITE" id="PS50280">
    <property type="entry name" value="SET"/>
    <property type="match status" value="1"/>
</dbReference>
<keyword evidence="1" id="KW-0479">Metal-binding</keyword>
<evidence type="ECO:0000256" key="2">
    <source>
        <dbReference type="ARBA" id="ARBA00022771"/>
    </source>
</evidence>
<dbReference type="Gene3D" id="1.10.220.160">
    <property type="match status" value="1"/>
</dbReference>
<dbReference type="InterPro" id="IPR050869">
    <property type="entry name" value="H3K4_H4K5_MeTrfase"/>
</dbReference>
<reference evidence="7 8" key="1">
    <citation type="journal article" date="2024" name="IMA Fungus">
        <title>IMA Genome - F19 : A genome assembly and annotation guide to empower mycologists, including annotated draft genome sequences of Ceratocystis pirilliformis, Diaporthe australafricana, Fusarium ophioides, Paecilomyces lecythidis, and Sporothrix stenoceras.</title>
        <authorList>
            <person name="Aylward J."/>
            <person name="Wilson A.M."/>
            <person name="Visagie C.M."/>
            <person name="Spraker J."/>
            <person name="Barnes I."/>
            <person name="Buitendag C."/>
            <person name="Ceriani C."/>
            <person name="Del Mar Angel L."/>
            <person name="du Plessis D."/>
            <person name="Fuchs T."/>
            <person name="Gasser K."/>
            <person name="Kramer D."/>
            <person name="Li W."/>
            <person name="Munsamy K."/>
            <person name="Piso A."/>
            <person name="Price J.L."/>
            <person name="Sonnekus B."/>
            <person name="Thomas C."/>
            <person name="van der Nest A."/>
            <person name="van Dijk A."/>
            <person name="van Heerden A."/>
            <person name="van Vuuren N."/>
            <person name="Yilmaz N."/>
            <person name="Duong T.A."/>
            <person name="van der Merwe N.A."/>
            <person name="Wingfield M.J."/>
            <person name="Wingfield B.D."/>
        </authorList>
    </citation>
    <scope>NUCLEOTIDE SEQUENCE [LARGE SCALE GENOMIC DNA]</scope>
    <source>
        <strain evidence="7 8">CMW 18300</strain>
    </source>
</reference>
<dbReference type="SUPFAM" id="SSF82199">
    <property type="entry name" value="SET domain"/>
    <property type="match status" value="1"/>
</dbReference>
<dbReference type="PROSITE" id="PS50865">
    <property type="entry name" value="ZF_MYND_2"/>
    <property type="match status" value="1"/>
</dbReference>
<keyword evidence="8" id="KW-1185">Reference proteome</keyword>
<dbReference type="Gene3D" id="2.170.270.10">
    <property type="entry name" value="SET domain"/>
    <property type="match status" value="1"/>
</dbReference>
<evidence type="ECO:0000259" key="6">
    <source>
        <dbReference type="PROSITE" id="PS50865"/>
    </source>
</evidence>
<evidence type="ECO:0000256" key="3">
    <source>
        <dbReference type="ARBA" id="ARBA00022833"/>
    </source>
</evidence>
<accession>A0ABR3WE55</accession>
<gene>
    <name evidence="7" type="ORF">Daus18300_009633</name>
</gene>
<evidence type="ECO:0000313" key="8">
    <source>
        <dbReference type="Proteomes" id="UP001583177"/>
    </source>
</evidence>
<dbReference type="SMART" id="SM00317">
    <property type="entry name" value="SET"/>
    <property type="match status" value="1"/>
</dbReference>
<dbReference type="Pfam" id="PF00856">
    <property type="entry name" value="SET"/>
    <property type="match status" value="1"/>
</dbReference>
<dbReference type="Proteomes" id="UP001583177">
    <property type="component" value="Unassembled WGS sequence"/>
</dbReference>
<evidence type="ECO:0000313" key="7">
    <source>
        <dbReference type="EMBL" id="KAL1859488.1"/>
    </source>
</evidence>
<keyword evidence="3" id="KW-0862">Zinc</keyword>
<evidence type="ECO:0008006" key="9">
    <source>
        <dbReference type="Google" id="ProtNLM"/>
    </source>
</evidence>
<proteinExistence type="predicted"/>
<dbReference type="CDD" id="cd20071">
    <property type="entry name" value="SET_SMYD"/>
    <property type="match status" value="1"/>
</dbReference>
<name>A0ABR3WE55_9PEZI</name>
<dbReference type="PANTHER" id="PTHR12197">
    <property type="entry name" value="HISTONE-LYSINE N-METHYLTRANSFERASE SMYD"/>
    <property type="match status" value="1"/>
</dbReference>
<keyword evidence="2 4" id="KW-0863">Zinc-finger</keyword>
<comment type="caution">
    <text evidence="7">The sequence shown here is derived from an EMBL/GenBank/DDBJ whole genome shotgun (WGS) entry which is preliminary data.</text>
</comment>
<feature type="domain" description="SET" evidence="5">
    <location>
        <begin position="28"/>
        <end position="286"/>
    </location>
</feature>
<dbReference type="Gene3D" id="6.10.140.2220">
    <property type="match status" value="1"/>
</dbReference>
<dbReference type="Pfam" id="PF01753">
    <property type="entry name" value="zf-MYND"/>
    <property type="match status" value="1"/>
</dbReference>
<protein>
    <recommendedName>
        <fullName evidence="9">Suppressor of anucleate metulae protein B</fullName>
    </recommendedName>
</protein>
<evidence type="ECO:0000256" key="1">
    <source>
        <dbReference type="ARBA" id="ARBA00022723"/>
    </source>
</evidence>
<sequence>MAASQRKPIHDQPKLCDHILSRVAKSDVSLRVGQSLIPKAGSGLFAVNDIAAGSEIFRSHPLIMVSESAHQDICDFCFLNSNSSVNGDGRFYTPSEDDSRPRMAPCAACRVAYYCSKKCQAKAWKSYHKYECAVLQQNPDLGSVQQALCRLLFWIKKSVISAEDMRVIMALETEFEARMERARRAGSDGVPEFDMSLEVASNLHSAMNPGISLNECRQLYCAIGTNALAIRPSEVEAAYGTCLDLVVSLINHCCDENAFIFFEGRELRCRAVKDMAAGTEITVCYQGARENVLHRRRTLRNLFYFSCDCCKCKSEMAEHVAAAVNRQNHLDILRTAQDDLNKLEYKYTTAISTSANPLKTIMEYQTKLLDIEQDVYQGGNWPDHIEPMPSALRALGCMYLDLKYIVGLEFVLKGTFYSRNHAGLRWVIDLTQLVKYMIYLSQVRDESLNWTGSGPPEVMGGRITMQEAARGYMIIVCLSGSFAFGVNTKFVRALYNWAGNILERPGAHNVDTEEFIERFKESQDKLLTWAKMKTSRGLELPSKDTIARLRRDIADVDAGGHPKVDE</sequence>
<dbReference type="PANTHER" id="PTHR12197:SF251">
    <property type="entry name" value="EG:BACR7C10.4 PROTEIN"/>
    <property type="match status" value="1"/>
</dbReference>
<dbReference type="EMBL" id="JAWRVE010000099">
    <property type="protein sequence ID" value="KAL1859488.1"/>
    <property type="molecule type" value="Genomic_DNA"/>
</dbReference>
<dbReference type="InterPro" id="IPR002893">
    <property type="entry name" value="Znf_MYND"/>
</dbReference>
<evidence type="ECO:0000256" key="4">
    <source>
        <dbReference type="PROSITE-ProRule" id="PRU00134"/>
    </source>
</evidence>
<organism evidence="7 8">
    <name type="scientific">Diaporthe australafricana</name>
    <dbReference type="NCBI Taxonomy" id="127596"/>
    <lineage>
        <taxon>Eukaryota</taxon>
        <taxon>Fungi</taxon>
        <taxon>Dikarya</taxon>
        <taxon>Ascomycota</taxon>
        <taxon>Pezizomycotina</taxon>
        <taxon>Sordariomycetes</taxon>
        <taxon>Sordariomycetidae</taxon>
        <taxon>Diaporthales</taxon>
        <taxon>Diaporthaceae</taxon>
        <taxon>Diaporthe</taxon>
    </lineage>
</organism>